<dbReference type="Pfam" id="PF00443">
    <property type="entry name" value="UCH"/>
    <property type="match status" value="1"/>
</dbReference>
<evidence type="ECO:0000313" key="5">
    <source>
        <dbReference type="Proteomes" id="UP000001568"/>
    </source>
</evidence>
<dbReference type="InterPro" id="IPR038765">
    <property type="entry name" value="Papain-like_cys_pep_sf"/>
</dbReference>
<protein>
    <recommendedName>
        <fullName evidence="3">USP domain-containing protein</fullName>
    </recommendedName>
</protein>
<dbReference type="InterPro" id="IPR050185">
    <property type="entry name" value="Ub_carboxyl-term_hydrolase"/>
</dbReference>
<evidence type="ECO:0000256" key="1">
    <source>
        <dbReference type="ARBA" id="ARBA00009085"/>
    </source>
</evidence>
<dbReference type="RefSeq" id="XP_001415439.1">
    <property type="nucleotide sequence ID" value="XM_001415402.1"/>
</dbReference>
<dbReference type="AlphaFoldDB" id="A4RQS8"/>
<dbReference type="Gene3D" id="3.90.70.10">
    <property type="entry name" value="Cysteine proteinases"/>
    <property type="match status" value="1"/>
</dbReference>
<dbReference type="KEGG" id="olu:OSTLU_39658"/>
<dbReference type="OMA" id="CHEFFIA"/>
<evidence type="ECO:0000259" key="3">
    <source>
        <dbReference type="PROSITE" id="PS50235"/>
    </source>
</evidence>
<evidence type="ECO:0000256" key="2">
    <source>
        <dbReference type="SAM" id="MobiDB-lite"/>
    </source>
</evidence>
<dbReference type="SUPFAM" id="SSF54001">
    <property type="entry name" value="Cysteine proteinases"/>
    <property type="match status" value="1"/>
</dbReference>
<feature type="domain" description="USP" evidence="3">
    <location>
        <begin position="1"/>
        <end position="311"/>
    </location>
</feature>
<dbReference type="GO" id="GO:0016579">
    <property type="term" value="P:protein deubiquitination"/>
    <property type="evidence" value="ECO:0007669"/>
    <property type="project" value="InterPro"/>
</dbReference>
<reference evidence="4 5" key="1">
    <citation type="journal article" date="2007" name="Proc. Natl. Acad. Sci. U.S.A.">
        <title>The tiny eukaryote Ostreococcus provides genomic insights into the paradox of plankton speciation.</title>
        <authorList>
            <person name="Palenik B."/>
            <person name="Grimwood J."/>
            <person name="Aerts A."/>
            <person name="Rouze P."/>
            <person name="Salamov A."/>
            <person name="Putnam N."/>
            <person name="Dupont C."/>
            <person name="Jorgensen R."/>
            <person name="Derelle E."/>
            <person name="Rombauts S."/>
            <person name="Zhou K."/>
            <person name="Otillar R."/>
            <person name="Merchant S.S."/>
            <person name="Podell S."/>
            <person name="Gaasterland T."/>
            <person name="Napoli C."/>
            <person name="Gendler K."/>
            <person name="Manuell A."/>
            <person name="Tai V."/>
            <person name="Vallon O."/>
            <person name="Piganeau G."/>
            <person name="Jancek S."/>
            <person name="Heijde M."/>
            <person name="Jabbari K."/>
            <person name="Bowler C."/>
            <person name="Lohr M."/>
            <person name="Robbens S."/>
            <person name="Werner G."/>
            <person name="Dubchak I."/>
            <person name="Pazour G.J."/>
            <person name="Ren Q."/>
            <person name="Paulsen I."/>
            <person name="Delwiche C."/>
            <person name="Schmutz J."/>
            <person name="Rokhsar D."/>
            <person name="Van de Peer Y."/>
            <person name="Moreau H."/>
            <person name="Grigoriev I.V."/>
        </authorList>
    </citation>
    <scope>NUCLEOTIDE SEQUENCE [LARGE SCALE GENOMIC DNA]</scope>
    <source>
        <strain evidence="4 5">CCE9901</strain>
    </source>
</reference>
<keyword evidence="5" id="KW-1185">Reference proteome</keyword>
<dbReference type="InterPro" id="IPR028889">
    <property type="entry name" value="USP"/>
</dbReference>
<dbReference type="InterPro" id="IPR018200">
    <property type="entry name" value="USP_CS"/>
</dbReference>
<dbReference type="STRING" id="436017.A4RQS8"/>
<dbReference type="InterPro" id="IPR001394">
    <property type="entry name" value="Peptidase_C19_UCH"/>
</dbReference>
<dbReference type="GO" id="GO:0004843">
    <property type="term" value="F:cysteine-type deubiquitinase activity"/>
    <property type="evidence" value="ECO:0007669"/>
    <property type="project" value="InterPro"/>
</dbReference>
<evidence type="ECO:0000313" key="4">
    <source>
        <dbReference type="EMBL" id="ABO93731.1"/>
    </source>
</evidence>
<feature type="compositionally biased region" description="Polar residues" evidence="2">
    <location>
        <begin position="74"/>
        <end position="91"/>
    </location>
</feature>
<dbReference type="PANTHER" id="PTHR21646">
    <property type="entry name" value="UBIQUITIN CARBOXYL-TERMINAL HYDROLASE"/>
    <property type="match status" value="1"/>
</dbReference>
<dbReference type="PROSITE" id="PS50235">
    <property type="entry name" value="USP_3"/>
    <property type="match status" value="1"/>
</dbReference>
<dbReference type="PROSITE" id="PS00973">
    <property type="entry name" value="USP_2"/>
    <property type="match status" value="1"/>
</dbReference>
<proteinExistence type="inferred from homology"/>
<dbReference type="HOGENOM" id="CLU_008279_1_1_1"/>
<dbReference type="PANTHER" id="PTHR21646:SF86">
    <property type="entry name" value="UBIQUITIN CARBOXYL-TERMINAL HYDROLASE"/>
    <property type="match status" value="1"/>
</dbReference>
<dbReference type="eggNOG" id="KOG1867">
    <property type="taxonomic scope" value="Eukaryota"/>
</dbReference>
<dbReference type="CDD" id="cd02257">
    <property type="entry name" value="Peptidase_C19"/>
    <property type="match status" value="1"/>
</dbReference>
<comment type="similarity">
    <text evidence="1">Belongs to the peptidase C19 family.</text>
</comment>
<dbReference type="OrthoDB" id="47475at2759"/>
<accession>A4RQS8</accession>
<dbReference type="Proteomes" id="UP000001568">
    <property type="component" value="Chromosome 1"/>
</dbReference>
<gene>
    <name evidence="4" type="ORF">OSTLU_39658</name>
</gene>
<organism evidence="4 5">
    <name type="scientific">Ostreococcus lucimarinus (strain CCE9901)</name>
    <dbReference type="NCBI Taxonomy" id="436017"/>
    <lineage>
        <taxon>Eukaryota</taxon>
        <taxon>Viridiplantae</taxon>
        <taxon>Chlorophyta</taxon>
        <taxon>Mamiellophyceae</taxon>
        <taxon>Mamiellales</taxon>
        <taxon>Bathycoccaceae</taxon>
        <taxon>Ostreococcus</taxon>
    </lineage>
</organism>
<dbReference type="EMBL" id="CP000581">
    <property type="protein sequence ID" value="ABO93731.1"/>
    <property type="molecule type" value="Genomic_DNA"/>
</dbReference>
<dbReference type="GeneID" id="4999384"/>
<sequence length="311" mass="34238">MASAETLDVGAEMRCVMRTLMDGEYEAFPPHDLLRSVWRLVPSFAGNEQQDAHEFMRFLLDRLRKELSSGKHAGSQTNGLKGGLSPTSPKTPQGKCEQDDGVTGDKIMEIFGGVAVTTVTCMKCERSSERREPFMDLSLPIPPVVGKNGSIEEGEGPNGEATLQQCLAAFVRNETLSGHGRYFCDGCGKVQSATKSTRIAKLPPVLCLHLKRFTWKGHAMRTKLTHDVDFPLDDLDLAPYCETNGEAMYDLVAVVTHHGLNAGSGHYTACAREFTAEGNSDWQHFNDDDVNSLTAEEVRTGQGYIFLYARK</sequence>
<name>A4RQS8_OSTLU</name>
<feature type="region of interest" description="Disordered" evidence="2">
    <location>
        <begin position="69"/>
        <end position="99"/>
    </location>
</feature>
<dbReference type="Gramene" id="ABO93731">
    <property type="protein sequence ID" value="ABO93731"/>
    <property type="gene ID" value="OSTLU_39658"/>
</dbReference>